<dbReference type="Pfam" id="PF07992">
    <property type="entry name" value="Pyr_redox_2"/>
    <property type="match status" value="1"/>
</dbReference>
<comment type="caution">
    <text evidence="12">The sequence shown here is derived from an EMBL/GenBank/DDBJ whole genome shotgun (WGS) entry which is preliminary data.</text>
</comment>
<dbReference type="RefSeq" id="WP_060685859.1">
    <property type="nucleotide sequence ID" value="NZ_BQKE01000001.1"/>
</dbReference>
<evidence type="ECO:0000256" key="9">
    <source>
        <dbReference type="SAM" id="Phobius"/>
    </source>
</evidence>
<dbReference type="PRINTS" id="PR00411">
    <property type="entry name" value="PNDRDTASEI"/>
</dbReference>
<evidence type="ECO:0000256" key="2">
    <source>
        <dbReference type="ARBA" id="ARBA00012637"/>
    </source>
</evidence>
<dbReference type="Pfam" id="PF22366">
    <property type="entry name" value="NDH2_C"/>
    <property type="match status" value="1"/>
</dbReference>
<dbReference type="PANTHER" id="PTHR43706">
    <property type="entry name" value="NADH DEHYDROGENASE"/>
    <property type="match status" value="1"/>
</dbReference>
<dbReference type="PRINTS" id="PR00368">
    <property type="entry name" value="FADPNR"/>
</dbReference>
<comment type="catalytic activity">
    <reaction evidence="8">
        <text>a quinone + NADH + H(+) = a quinol + NAD(+)</text>
        <dbReference type="Rhea" id="RHEA:46160"/>
        <dbReference type="ChEBI" id="CHEBI:15378"/>
        <dbReference type="ChEBI" id="CHEBI:24646"/>
        <dbReference type="ChEBI" id="CHEBI:57540"/>
        <dbReference type="ChEBI" id="CHEBI:57945"/>
        <dbReference type="ChEBI" id="CHEBI:132124"/>
        <dbReference type="EC" id="1.6.5.9"/>
    </reaction>
</comment>
<keyword evidence="6" id="KW-0560">Oxidoreductase</keyword>
<dbReference type="PANTHER" id="PTHR43706:SF47">
    <property type="entry name" value="EXTERNAL NADH-UBIQUINONE OXIDOREDUCTASE 1, MITOCHONDRIAL-RELATED"/>
    <property type="match status" value="1"/>
</dbReference>
<evidence type="ECO:0000256" key="1">
    <source>
        <dbReference type="ARBA" id="ARBA00005272"/>
    </source>
</evidence>
<evidence type="ECO:0000259" key="11">
    <source>
        <dbReference type="Pfam" id="PF22366"/>
    </source>
</evidence>
<evidence type="ECO:0000256" key="8">
    <source>
        <dbReference type="ARBA" id="ARBA00047599"/>
    </source>
</evidence>
<keyword evidence="3" id="KW-0285">Flavoprotein</keyword>
<dbReference type="GO" id="GO:0050136">
    <property type="term" value="F:NADH dehydrogenase (quinone) (non-electrogenic) activity"/>
    <property type="evidence" value="ECO:0007669"/>
    <property type="project" value="UniProtKB-EC"/>
</dbReference>
<keyword evidence="4" id="KW-0274">FAD</keyword>
<dbReference type="EC" id="1.6.5.9" evidence="2"/>
<sequence length="432" mass="48744">MNIPEISLPRVVILGGGFAGLNLAKNIDTEHYQVVMLDRHNYHTFQPLLYQVATAGLEPDSIAYPLRKTFANKKRFHFRMAEIQEVNEEQKIVRTSIGDLRYDHLVMATGARSNYFGMKNVEANAMPMKSLTQSLDLRSMILQNFEKALYAQDVAEQKRLMTFVIVGGGPTGVELAGALAELKLHVLPTDYPDLDLRDMEIHLIEAAPSLLAAMSKQASQKALKFLEGMGVNLWVDTLVKDYDGKTVTTADREIPAETLIWAAGVMGAPVEGIQAEKIGAGNRIIVDENCQVKDSQDIWAMGDVALMQTEKYNRGLPMLGSVAMQQGSYLAKNFNRLAKGKNLKPFKYKDKGTMATIGRNRAVVDLPFWKFSGTMAWFAWMFVHLMLLVGFRNRVVTFINWAWGYLNYDRSNRLIVRNFRRKKGEVLDKVHF</sequence>
<feature type="domain" description="External alternative NADH-ubiquinone oxidoreductase-like C-terminal" evidence="11">
    <location>
        <begin position="351"/>
        <end position="402"/>
    </location>
</feature>
<dbReference type="InterPro" id="IPR036188">
    <property type="entry name" value="FAD/NAD-bd_sf"/>
</dbReference>
<evidence type="ECO:0000256" key="7">
    <source>
        <dbReference type="ARBA" id="ARBA00023027"/>
    </source>
</evidence>
<feature type="domain" description="FAD/NAD(P)-binding" evidence="10">
    <location>
        <begin position="10"/>
        <end position="327"/>
    </location>
</feature>
<proteinExistence type="inferred from homology"/>
<dbReference type="Proteomes" id="UP001310022">
    <property type="component" value="Unassembled WGS sequence"/>
</dbReference>
<evidence type="ECO:0000256" key="5">
    <source>
        <dbReference type="ARBA" id="ARBA00022946"/>
    </source>
</evidence>
<dbReference type="InterPro" id="IPR023753">
    <property type="entry name" value="FAD/NAD-binding_dom"/>
</dbReference>
<comment type="similarity">
    <text evidence="1">Belongs to the NADH dehydrogenase family.</text>
</comment>
<protein>
    <recommendedName>
        <fullName evidence="2">NADH:ubiquinone reductase (non-electrogenic)</fullName>
        <ecNumber evidence="2">1.6.5.9</ecNumber>
    </recommendedName>
</protein>
<organism evidence="12 13">
    <name type="scientific">Persicobacter diffluens</name>
    <dbReference type="NCBI Taxonomy" id="981"/>
    <lineage>
        <taxon>Bacteria</taxon>
        <taxon>Pseudomonadati</taxon>
        <taxon>Bacteroidota</taxon>
        <taxon>Cytophagia</taxon>
        <taxon>Cytophagales</taxon>
        <taxon>Persicobacteraceae</taxon>
        <taxon>Persicobacter</taxon>
    </lineage>
</organism>
<dbReference type="EMBL" id="BQKE01000001">
    <property type="protein sequence ID" value="GJM60461.1"/>
    <property type="molecule type" value="Genomic_DNA"/>
</dbReference>
<gene>
    <name evidence="12" type="primary">ndh</name>
    <name evidence="12" type="ORF">PEDI_10130</name>
</gene>
<evidence type="ECO:0000313" key="12">
    <source>
        <dbReference type="EMBL" id="GJM60461.1"/>
    </source>
</evidence>
<dbReference type="InterPro" id="IPR054585">
    <property type="entry name" value="NDH2-like_C"/>
</dbReference>
<dbReference type="Gene3D" id="3.50.50.100">
    <property type="match status" value="1"/>
</dbReference>
<evidence type="ECO:0000259" key="10">
    <source>
        <dbReference type="Pfam" id="PF07992"/>
    </source>
</evidence>
<keyword evidence="9" id="KW-0812">Transmembrane</keyword>
<keyword evidence="9" id="KW-0472">Membrane</keyword>
<dbReference type="SUPFAM" id="SSF51905">
    <property type="entry name" value="FAD/NAD(P)-binding domain"/>
    <property type="match status" value="2"/>
</dbReference>
<dbReference type="AlphaFoldDB" id="A0AAN5AKI6"/>
<feature type="transmembrane region" description="Helical" evidence="9">
    <location>
        <begin position="368"/>
        <end position="391"/>
    </location>
</feature>
<keyword evidence="9" id="KW-1133">Transmembrane helix</keyword>
<name>A0AAN5AKI6_9BACT</name>
<reference evidence="12 13" key="1">
    <citation type="submission" date="2021-12" db="EMBL/GenBank/DDBJ databases">
        <title>Genome sequencing of bacteria with rrn-lacking chromosome and rrn-plasmid.</title>
        <authorList>
            <person name="Anda M."/>
            <person name="Iwasaki W."/>
        </authorList>
    </citation>
    <scope>NUCLEOTIDE SEQUENCE [LARGE SCALE GENOMIC DNA]</scope>
    <source>
        <strain evidence="12 13">NBRC 15940</strain>
    </source>
</reference>
<keyword evidence="7" id="KW-0520">NAD</keyword>
<evidence type="ECO:0000256" key="4">
    <source>
        <dbReference type="ARBA" id="ARBA00022827"/>
    </source>
</evidence>
<evidence type="ECO:0000256" key="3">
    <source>
        <dbReference type="ARBA" id="ARBA00022630"/>
    </source>
</evidence>
<keyword evidence="13" id="KW-1185">Reference proteome</keyword>
<evidence type="ECO:0000313" key="13">
    <source>
        <dbReference type="Proteomes" id="UP001310022"/>
    </source>
</evidence>
<dbReference type="InterPro" id="IPR045024">
    <property type="entry name" value="NDH-2"/>
</dbReference>
<keyword evidence="5" id="KW-0809">Transit peptide</keyword>
<accession>A0AAN5AKI6</accession>
<evidence type="ECO:0000256" key="6">
    <source>
        <dbReference type="ARBA" id="ARBA00023002"/>
    </source>
</evidence>